<dbReference type="Pfam" id="PF12804">
    <property type="entry name" value="NTP_transf_3"/>
    <property type="match status" value="1"/>
</dbReference>
<dbReference type="SUPFAM" id="SSF53448">
    <property type="entry name" value="Nucleotide-diphospho-sugar transferases"/>
    <property type="match status" value="1"/>
</dbReference>
<feature type="domain" description="MobA-like NTP transferase" evidence="1">
    <location>
        <begin position="25"/>
        <end position="147"/>
    </location>
</feature>
<dbReference type="InterPro" id="IPR025877">
    <property type="entry name" value="MobA-like_NTP_Trfase"/>
</dbReference>
<gene>
    <name evidence="2" type="ORF">FLSS-28_0021</name>
</gene>
<name>M1QBZ8_9ZZZZ</name>
<dbReference type="EMBL" id="JX684094">
    <property type="protein sequence ID" value="AGF93503.1"/>
    <property type="molecule type" value="Genomic_DNA"/>
</dbReference>
<evidence type="ECO:0000313" key="2">
    <source>
        <dbReference type="EMBL" id="AGF93503.1"/>
    </source>
</evidence>
<dbReference type="InterPro" id="IPR029044">
    <property type="entry name" value="Nucleotide-diphossugar_trans"/>
</dbReference>
<dbReference type="Gene3D" id="3.90.550.10">
    <property type="entry name" value="Spore Coat Polysaccharide Biosynthesis Protein SpsA, Chain A"/>
    <property type="match status" value="1"/>
</dbReference>
<evidence type="ECO:0000259" key="1">
    <source>
        <dbReference type="Pfam" id="PF12804"/>
    </source>
</evidence>
<sequence>MRADVLVLAGAQNKGPLRKYSSVEHEALIKIADRPMIEYVIRAVNTADKTGKIAVVGPRKEIERSIDLKVDMIVEASTSLIENIRCGVNNLKPKHHLLLISSDIPLITAEVIDEFIASCENKKADIYFPIVSREHSQAKFPGVKRTYVDLAEGSFTGGNLVLIKPEVLVDSLAWLEKAFTLRKKPFKLSRLLGPKIVFKFLMGNLSLEEIENRVYKILGYRGKGLITEHPEIGFDVDKPSDLKLMREKYK</sequence>
<protein>
    <recommendedName>
        <fullName evidence="1">MobA-like NTP transferase domain-containing protein</fullName>
    </recommendedName>
</protein>
<proteinExistence type="predicted"/>
<dbReference type="GO" id="GO:0016779">
    <property type="term" value="F:nucleotidyltransferase activity"/>
    <property type="evidence" value="ECO:0007669"/>
    <property type="project" value="UniProtKB-ARBA"/>
</dbReference>
<accession>M1QBZ8</accession>
<organism evidence="2">
    <name type="scientific">uncultured organism</name>
    <dbReference type="NCBI Taxonomy" id="155900"/>
    <lineage>
        <taxon>unclassified sequences</taxon>
        <taxon>environmental samples</taxon>
    </lineage>
</organism>
<reference evidence="2" key="1">
    <citation type="journal article" date="2013" name="Syst. Appl. Microbiol.">
        <title>New insights into the archaeal diversity of a hypersaline microbial mat obtained by a metagenomic approach.</title>
        <authorList>
            <person name="Lopez-Lopez A."/>
            <person name="Richter M."/>
            <person name="Pena A."/>
            <person name="Tamames J."/>
            <person name="Rossello-Mora R."/>
        </authorList>
    </citation>
    <scope>NUCLEOTIDE SEQUENCE</scope>
</reference>
<dbReference type="AlphaFoldDB" id="M1QBZ8"/>